<dbReference type="SUPFAM" id="SSF50630">
    <property type="entry name" value="Acid proteases"/>
    <property type="match status" value="1"/>
</dbReference>
<reference evidence="1" key="1">
    <citation type="journal article" date="2023" name="Plant J.">
        <title>The genome of the king protea, Protea cynaroides.</title>
        <authorList>
            <person name="Chang J."/>
            <person name="Duong T.A."/>
            <person name="Schoeman C."/>
            <person name="Ma X."/>
            <person name="Roodt D."/>
            <person name="Barker N."/>
            <person name="Li Z."/>
            <person name="Van de Peer Y."/>
            <person name="Mizrachi E."/>
        </authorList>
    </citation>
    <scope>NUCLEOTIDE SEQUENCE</scope>
    <source>
        <tissue evidence="1">Young leaves</tissue>
    </source>
</reference>
<dbReference type="AlphaFoldDB" id="A0A9Q0JVL8"/>
<keyword evidence="2" id="KW-1185">Reference proteome</keyword>
<dbReference type="InterPro" id="IPR021109">
    <property type="entry name" value="Peptidase_aspartic_dom_sf"/>
</dbReference>
<organism evidence="1 2">
    <name type="scientific">Protea cynaroides</name>
    <dbReference type="NCBI Taxonomy" id="273540"/>
    <lineage>
        <taxon>Eukaryota</taxon>
        <taxon>Viridiplantae</taxon>
        <taxon>Streptophyta</taxon>
        <taxon>Embryophyta</taxon>
        <taxon>Tracheophyta</taxon>
        <taxon>Spermatophyta</taxon>
        <taxon>Magnoliopsida</taxon>
        <taxon>Proteales</taxon>
        <taxon>Proteaceae</taxon>
        <taxon>Protea</taxon>
    </lineage>
</organism>
<dbReference type="EMBL" id="JAMYWD010000012">
    <property type="protein sequence ID" value="KAJ4953446.1"/>
    <property type="molecule type" value="Genomic_DNA"/>
</dbReference>
<protein>
    <submittedName>
        <fullName evidence="1">Uncharacterized protein</fullName>
    </submittedName>
</protein>
<evidence type="ECO:0000313" key="2">
    <source>
        <dbReference type="Proteomes" id="UP001141806"/>
    </source>
</evidence>
<dbReference type="OrthoDB" id="1934862at2759"/>
<sequence length="228" mass="25606">MNGRNFSLLSWNKSPKKQVSSTWEKRTSIRRLSHLISLHALMGVLTPQTMQVEAKIADTPITVLIDSGSTHNFPFLNEDIACATRLPIESGPPMRVMIASGEKLNSIGLCRQVTLYLLNSPFQVDFVLLSLDGCDAVLGAQWLQTLGPIIWNVRNMEMKFRRGMKTFTLQGIKTPEAQLAQGKTLYRTLRQNQGRAALLQISLLPNQEVIQLEASLDIQQEFPEVFIN</sequence>
<dbReference type="Proteomes" id="UP001141806">
    <property type="component" value="Unassembled WGS sequence"/>
</dbReference>
<name>A0A9Q0JVL8_9MAGN</name>
<comment type="caution">
    <text evidence="1">The sequence shown here is derived from an EMBL/GenBank/DDBJ whole genome shotgun (WGS) entry which is preliminary data.</text>
</comment>
<accession>A0A9Q0JVL8</accession>
<evidence type="ECO:0000313" key="1">
    <source>
        <dbReference type="EMBL" id="KAJ4953446.1"/>
    </source>
</evidence>
<proteinExistence type="predicted"/>
<dbReference type="Pfam" id="PF08284">
    <property type="entry name" value="RVP_2"/>
    <property type="match status" value="1"/>
</dbReference>
<gene>
    <name evidence="1" type="ORF">NE237_030278</name>
</gene>
<dbReference type="CDD" id="cd00303">
    <property type="entry name" value="retropepsin_like"/>
    <property type="match status" value="1"/>
</dbReference>
<dbReference type="Gene3D" id="2.40.70.10">
    <property type="entry name" value="Acid Proteases"/>
    <property type="match status" value="1"/>
</dbReference>